<protein>
    <recommendedName>
        <fullName evidence="3">F-box domain-containing protein</fullName>
    </recommendedName>
</protein>
<evidence type="ECO:0000313" key="1">
    <source>
        <dbReference type="EMBL" id="KAF9464040.1"/>
    </source>
</evidence>
<organism evidence="1 2">
    <name type="scientific">Collybia nuda</name>
    <dbReference type="NCBI Taxonomy" id="64659"/>
    <lineage>
        <taxon>Eukaryota</taxon>
        <taxon>Fungi</taxon>
        <taxon>Dikarya</taxon>
        <taxon>Basidiomycota</taxon>
        <taxon>Agaricomycotina</taxon>
        <taxon>Agaricomycetes</taxon>
        <taxon>Agaricomycetidae</taxon>
        <taxon>Agaricales</taxon>
        <taxon>Tricholomatineae</taxon>
        <taxon>Clitocybaceae</taxon>
        <taxon>Collybia</taxon>
    </lineage>
</organism>
<keyword evidence="2" id="KW-1185">Reference proteome</keyword>
<dbReference type="OrthoDB" id="2859901at2759"/>
<evidence type="ECO:0008006" key="3">
    <source>
        <dbReference type="Google" id="ProtNLM"/>
    </source>
</evidence>
<dbReference type="Proteomes" id="UP000807353">
    <property type="component" value="Unassembled WGS sequence"/>
</dbReference>
<reference evidence="1" key="1">
    <citation type="submission" date="2020-11" db="EMBL/GenBank/DDBJ databases">
        <authorList>
            <consortium name="DOE Joint Genome Institute"/>
            <person name="Ahrendt S."/>
            <person name="Riley R."/>
            <person name="Andreopoulos W."/>
            <person name="Labutti K."/>
            <person name="Pangilinan J."/>
            <person name="Ruiz-Duenas F.J."/>
            <person name="Barrasa J.M."/>
            <person name="Sanchez-Garcia M."/>
            <person name="Camarero S."/>
            <person name="Miyauchi S."/>
            <person name="Serrano A."/>
            <person name="Linde D."/>
            <person name="Babiker R."/>
            <person name="Drula E."/>
            <person name="Ayuso-Fernandez I."/>
            <person name="Pacheco R."/>
            <person name="Padilla G."/>
            <person name="Ferreira P."/>
            <person name="Barriuso J."/>
            <person name="Kellner H."/>
            <person name="Castanera R."/>
            <person name="Alfaro M."/>
            <person name="Ramirez L."/>
            <person name="Pisabarro A.G."/>
            <person name="Kuo A."/>
            <person name="Tritt A."/>
            <person name="Lipzen A."/>
            <person name="He G."/>
            <person name="Yan M."/>
            <person name="Ng V."/>
            <person name="Cullen D."/>
            <person name="Martin F."/>
            <person name="Rosso M.-N."/>
            <person name="Henrissat B."/>
            <person name="Hibbett D."/>
            <person name="Martinez A.T."/>
            <person name="Grigoriev I.V."/>
        </authorList>
    </citation>
    <scope>NUCLEOTIDE SEQUENCE</scope>
    <source>
        <strain evidence="1">CBS 247.69</strain>
    </source>
</reference>
<proteinExistence type="predicted"/>
<accession>A0A9P5Y8B2</accession>
<gene>
    <name evidence="1" type="ORF">BDZ94DRAFT_1321373</name>
</gene>
<comment type="caution">
    <text evidence="1">The sequence shown here is derived from an EMBL/GenBank/DDBJ whole genome shotgun (WGS) entry which is preliminary data.</text>
</comment>
<dbReference type="EMBL" id="MU150257">
    <property type="protein sequence ID" value="KAF9464040.1"/>
    <property type="molecule type" value="Genomic_DNA"/>
</dbReference>
<sequence>MCSKNFKIPGMSPPSIEDNAFYKAFENQFKPSNDVLPIDEKQTIFTLIDDSQHILDSLDSQISTQKGLSQALLDRRASEMLRIERLRSGVAPHKNIPPEILLKIFIHTLDGRDSNVQLNRQESPWNLIQVCTLWRTIALAGTRLWNTRVLVASPNIASPNSLTYTGITPVRPCQVPHLLEHLKIQATSDLVDLDFVLAPFSHCSKLKIVEFLERSPVEFRLYNMDLTDGFRWAQLTNLVISHDGIAPLAFIIVLRQSVNLVKVEVTLKVRFTEWENIESVTMPHLLFLEIYSQSSDLLNDSLKFLTLPRLEMLSLGTRNKAFKRPWSSVELTSLVNRSGCLLKHFLIQNLDIPGEEVILFLPSVPELVTLLIDDFTPVPEAMLESMMEGSLVPNLEVLSVRVGSLRACQQLLHTRYQSNLSMDNRNMLEVNLTASHLDCHNEWEDFQVFIDQSQGEGRNIAVWWDDPDTDLW</sequence>
<dbReference type="AlphaFoldDB" id="A0A9P5Y8B2"/>
<name>A0A9P5Y8B2_9AGAR</name>
<evidence type="ECO:0000313" key="2">
    <source>
        <dbReference type="Proteomes" id="UP000807353"/>
    </source>
</evidence>